<organism evidence="5 6">
    <name type="scientific">Palleronia caenipelagi</name>
    <dbReference type="NCBI Taxonomy" id="2489174"/>
    <lineage>
        <taxon>Bacteria</taxon>
        <taxon>Pseudomonadati</taxon>
        <taxon>Pseudomonadota</taxon>
        <taxon>Alphaproteobacteria</taxon>
        <taxon>Rhodobacterales</taxon>
        <taxon>Roseobacteraceae</taxon>
        <taxon>Palleronia</taxon>
    </lineage>
</organism>
<dbReference type="InterPro" id="IPR011663">
    <property type="entry name" value="UTRA"/>
</dbReference>
<dbReference type="PANTHER" id="PTHR44846:SF17">
    <property type="entry name" value="GNTR-FAMILY TRANSCRIPTIONAL REGULATOR"/>
    <property type="match status" value="1"/>
</dbReference>
<dbReference type="Gene3D" id="1.10.10.10">
    <property type="entry name" value="Winged helix-like DNA-binding domain superfamily/Winged helix DNA-binding domain"/>
    <property type="match status" value="1"/>
</dbReference>
<keyword evidence="1" id="KW-0805">Transcription regulation</keyword>
<protein>
    <submittedName>
        <fullName evidence="5">GntR family transcriptional regulator</fullName>
    </submittedName>
</protein>
<dbReference type="OrthoDB" id="9794015at2"/>
<dbReference type="PROSITE" id="PS50949">
    <property type="entry name" value="HTH_GNTR"/>
    <property type="match status" value="1"/>
</dbReference>
<accession>A0A547Q9K1</accession>
<dbReference type="InterPro" id="IPR036388">
    <property type="entry name" value="WH-like_DNA-bd_sf"/>
</dbReference>
<keyword evidence="2" id="KW-0238">DNA-binding</keyword>
<name>A0A547Q9K1_9RHOB</name>
<evidence type="ECO:0000259" key="4">
    <source>
        <dbReference type="PROSITE" id="PS50949"/>
    </source>
</evidence>
<dbReference type="InterPro" id="IPR036390">
    <property type="entry name" value="WH_DNA-bd_sf"/>
</dbReference>
<dbReference type="SUPFAM" id="SSF46785">
    <property type="entry name" value="Winged helix' DNA-binding domain"/>
    <property type="match status" value="1"/>
</dbReference>
<comment type="caution">
    <text evidence="5">The sequence shown here is derived from an EMBL/GenBank/DDBJ whole genome shotgun (WGS) entry which is preliminary data.</text>
</comment>
<dbReference type="InterPro" id="IPR050679">
    <property type="entry name" value="Bact_HTH_transcr_reg"/>
</dbReference>
<feature type="domain" description="HTH gntR-type" evidence="4">
    <location>
        <begin position="3"/>
        <end position="71"/>
    </location>
</feature>
<dbReference type="GO" id="GO:0045892">
    <property type="term" value="P:negative regulation of DNA-templated transcription"/>
    <property type="evidence" value="ECO:0007669"/>
    <property type="project" value="TreeGrafter"/>
</dbReference>
<dbReference type="PANTHER" id="PTHR44846">
    <property type="entry name" value="MANNOSYL-D-GLYCERATE TRANSPORT/METABOLISM SYSTEM REPRESSOR MNGR-RELATED"/>
    <property type="match status" value="1"/>
</dbReference>
<dbReference type="SMART" id="SM00345">
    <property type="entry name" value="HTH_GNTR"/>
    <property type="match status" value="1"/>
</dbReference>
<evidence type="ECO:0000256" key="2">
    <source>
        <dbReference type="ARBA" id="ARBA00023125"/>
    </source>
</evidence>
<dbReference type="EMBL" id="VFSV01000003">
    <property type="protein sequence ID" value="TRD23032.1"/>
    <property type="molecule type" value="Genomic_DNA"/>
</dbReference>
<evidence type="ECO:0000313" key="5">
    <source>
        <dbReference type="EMBL" id="TRD23032.1"/>
    </source>
</evidence>
<dbReference type="Proteomes" id="UP000318590">
    <property type="component" value="Unassembled WGS sequence"/>
</dbReference>
<dbReference type="SUPFAM" id="SSF64288">
    <property type="entry name" value="Chorismate lyase-like"/>
    <property type="match status" value="1"/>
</dbReference>
<dbReference type="CDD" id="cd07377">
    <property type="entry name" value="WHTH_GntR"/>
    <property type="match status" value="1"/>
</dbReference>
<dbReference type="AlphaFoldDB" id="A0A547Q9K1"/>
<keyword evidence="3" id="KW-0804">Transcription</keyword>
<dbReference type="Pfam" id="PF00392">
    <property type="entry name" value="GntR"/>
    <property type="match status" value="1"/>
</dbReference>
<dbReference type="InterPro" id="IPR000524">
    <property type="entry name" value="Tscrpt_reg_HTH_GntR"/>
</dbReference>
<sequence>MSEPVYRQISDDLLRQIGTGQLLEGDRLPTERELAKLYDVAVGTVRRGLEELQAQGLLERRQGSGNYVCSVREAGGLYGFFRLEKPGGGGLPGAEVLSVDDVTAPDGAAFARAHRIRRRRRLDGEAVAVEEIFVDAALTPGLDCKALGASLYQTYLAGWGLRIVRIEDRCAAGALPAWGATALELTSGQPMGQVLRRAWDHEGREVEYSVTWFDPERAHHVTRTR</sequence>
<dbReference type="InterPro" id="IPR028978">
    <property type="entry name" value="Chorismate_lyase_/UTRA_dom_sf"/>
</dbReference>
<dbReference type="GO" id="GO:0003700">
    <property type="term" value="F:DNA-binding transcription factor activity"/>
    <property type="evidence" value="ECO:0007669"/>
    <property type="project" value="InterPro"/>
</dbReference>
<reference evidence="5 6" key="1">
    <citation type="submission" date="2019-06" db="EMBL/GenBank/DDBJ databases">
        <title>Paenimaribius caenipelagi gen. nov., sp. nov., isolated from a tidal flat.</title>
        <authorList>
            <person name="Yoon J.-H."/>
        </authorList>
    </citation>
    <scope>NUCLEOTIDE SEQUENCE [LARGE SCALE GENOMIC DNA]</scope>
    <source>
        <strain evidence="5 6">JBTF-M29</strain>
    </source>
</reference>
<dbReference type="Gene3D" id="3.40.1410.10">
    <property type="entry name" value="Chorismate lyase-like"/>
    <property type="match status" value="1"/>
</dbReference>
<dbReference type="Pfam" id="PF07702">
    <property type="entry name" value="UTRA"/>
    <property type="match status" value="1"/>
</dbReference>
<dbReference type="PRINTS" id="PR00035">
    <property type="entry name" value="HTHGNTR"/>
</dbReference>
<keyword evidence="6" id="KW-1185">Reference proteome</keyword>
<dbReference type="SMART" id="SM00866">
    <property type="entry name" value="UTRA"/>
    <property type="match status" value="1"/>
</dbReference>
<evidence type="ECO:0000256" key="1">
    <source>
        <dbReference type="ARBA" id="ARBA00023015"/>
    </source>
</evidence>
<dbReference type="RefSeq" id="WP_142833222.1">
    <property type="nucleotide sequence ID" value="NZ_VFSV01000003.1"/>
</dbReference>
<evidence type="ECO:0000256" key="3">
    <source>
        <dbReference type="ARBA" id="ARBA00023163"/>
    </source>
</evidence>
<gene>
    <name evidence="5" type="ORF">FEV53_02380</name>
</gene>
<proteinExistence type="predicted"/>
<dbReference type="GO" id="GO:0003677">
    <property type="term" value="F:DNA binding"/>
    <property type="evidence" value="ECO:0007669"/>
    <property type="project" value="UniProtKB-KW"/>
</dbReference>
<evidence type="ECO:0000313" key="6">
    <source>
        <dbReference type="Proteomes" id="UP000318590"/>
    </source>
</evidence>